<keyword evidence="1" id="KW-0812">Transmembrane</keyword>
<dbReference type="Proteomes" id="UP000230002">
    <property type="component" value="Unassembled WGS sequence"/>
</dbReference>
<gene>
    <name evidence="2" type="ORF">GSI_12149</name>
</gene>
<proteinExistence type="predicted"/>
<keyword evidence="1" id="KW-1133">Transmembrane helix</keyword>
<feature type="transmembrane region" description="Helical" evidence="1">
    <location>
        <begin position="153"/>
        <end position="176"/>
    </location>
</feature>
<protein>
    <submittedName>
        <fullName evidence="2">Uncharacterized protein</fullName>
    </submittedName>
</protein>
<feature type="transmembrane region" description="Helical" evidence="1">
    <location>
        <begin position="43"/>
        <end position="64"/>
    </location>
</feature>
<feature type="transmembrane region" description="Helical" evidence="1">
    <location>
        <begin position="12"/>
        <end position="31"/>
    </location>
</feature>
<dbReference type="EMBL" id="AYKW01000045">
    <property type="protein sequence ID" value="PIL26392.1"/>
    <property type="molecule type" value="Genomic_DNA"/>
</dbReference>
<evidence type="ECO:0000313" key="3">
    <source>
        <dbReference type="Proteomes" id="UP000230002"/>
    </source>
</evidence>
<keyword evidence="3" id="KW-1185">Reference proteome</keyword>
<sequence length="242" mass="26729">MVGKPVPVGFSVAFACLEVLVPMATDMVLLVRVTTVYPPCDMHFAYAAGIYVPLAAIKAARLTVETVFVVQWTREIMDRSHVDLLIAGQEAWNTPYPKAAWVLQLVDSTYASMLFLLRLKQRHRPNLSIPGLGNDTNSSEATKCCNRDPLKTLFWISASNFVFPVVLDVALLVIAFRDPSFLTGAYVLMVSNYVDIVGVLLATIWSTRNKYPHAQPGFTVSGALSDFRTARGRSSSHFAVEE</sequence>
<feature type="transmembrane region" description="Helical" evidence="1">
    <location>
        <begin position="182"/>
        <end position="205"/>
    </location>
</feature>
<dbReference type="PROSITE" id="PS51257">
    <property type="entry name" value="PROKAR_LIPOPROTEIN"/>
    <property type="match status" value="1"/>
</dbReference>
<accession>A0A2G8RY08</accession>
<organism evidence="2 3">
    <name type="scientific">Ganoderma sinense ZZ0214-1</name>
    <dbReference type="NCBI Taxonomy" id="1077348"/>
    <lineage>
        <taxon>Eukaryota</taxon>
        <taxon>Fungi</taxon>
        <taxon>Dikarya</taxon>
        <taxon>Basidiomycota</taxon>
        <taxon>Agaricomycotina</taxon>
        <taxon>Agaricomycetes</taxon>
        <taxon>Polyporales</taxon>
        <taxon>Polyporaceae</taxon>
        <taxon>Ganoderma</taxon>
    </lineage>
</organism>
<reference evidence="2 3" key="1">
    <citation type="journal article" date="2015" name="Sci. Rep.">
        <title>Chromosome-level genome map provides insights into diverse defense mechanisms in the medicinal fungus Ganoderma sinense.</title>
        <authorList>
            <person name="Zhu Y."/>
            <person name="Xu J."/>
            <person name="Sun C."/>
            <person name="Zhou S."/>
            <person name="Xu H."/>
            <person name="Nelson D.R."/>
            <person name="Qian J."/>
            <person name="Song J."/>
            <person name="Luo H."/>
            <person name="Xiang L."/>
            <person name="Li Y."/>
            <person name="Xu Z."/>
            <person name="Ji A."/>
            <person name="Wang L."/>
            <person name="Lu S."/>
            <person name="Hayward A."/>
            <person name="Sun W."/>
            <person name="Li X."/>
            <person name="Schwartz D.C."/>
            <person name="Wang Y."/>
            <person name="Chen S."/>
        </authorList>
    </citation>
    <scope>NUCLEOTIDE SEQUENCE [LARGE SCALE GENOMIC DNA]</scope>
    <source>
        <strain evidence="2 3">ZZ0214-1</strain>
    </source>
</reference>
<name>A0A2G8RY08_9APHY</name>
<dbReference type="AlphaFoldDB" id="A0A2G8RY08"/>
<keyword evidence="1" id="KW-0472">Membrane</keyword>
<evidence type="ECO:0000256" key="1">
    <source>
        <dbReference type="SAM" id="Phobius"/>
    </source>
</evidence>
<comment type="caution">
    <text evidence="2">The sequence shown here is derived from an EMBL/GenBank/DDBJ whole genome shotgun (WGS) entry which is preliminary data.</text>
</comment>
<evidence type="ECO:0000313" key="2">
    <source>
        <dbReference type="EMBL" id="PIL26392.1"/>
    </source>
</evidence>
<dbReference type="OrthoDB" id="2548432at2759"/>